<evidence type="ECO:0000313" key="1">
    <source>
        <dbReference type="EMBL" id="VAW68266.1"/>
    </source>
</evidence>
<dbReference type="AlphaFoldDB" id="A0A3B0YIW6"/>
<gene>
    <name evidence="1" type="ORF">MNBD_GAMMA10-2380</name>
</gene>
<sequence length="42" mass="4934">MGQNMQVRRVLTLLWFITERRQNLKNEGLMIPVAIYSIKSNA</sequence>
<accession>A0A3B0YIW6</accession>
<reference evidence="1" key="1">
    <citation type="submission" date="2018-06" db="EMBL/GenBank/DDBJ databases">
        <authorList>
            <person name="Zhirakovskaya E."/>
        </authorList>
    </citation>
    <scope>NUCLEOTIDE SEQUENCE</scope>
</reference>
<name>A0A3B0YIW6_9ZZZZ</name>
<dbReference type="EMBL" id="UOFJ01000321">
    <property type="protein sequence ID" value="VAW68266.1"/>
    <property type="molecule type" value="Genomic_DNA"/>
</dbReference>
<proteinExistence type="predicted"/>
<organism evidence="1">
    <name type="scientific">hydrothermal vent metagenome</name>
    <dbReference type="NCBI Taxonomy" id="652676"/>
    <lineage>
        <taxon>unclassified sequences</taxon>
        <taxon>metagenomes</taxon>
        <taxon>ecological metagenomes</taxon>
    </lineage>
</organism>
<protein>
    <submittedName>
        <fullName evidence="1">Uncharacterized protein</fullName>
    </submittedName>
</protein>